<dbReference type="EMBL" id="JADQBC010000064">
    <property type="protein sequence ID" value="MBR8828306.1"/>
    <property type="molecule type" value="Genomic_DNA"/>
</dbReference>
<dbReference type="NCBIfam" id="TIGR00277">
    <property type="entry name" value="HDIG"/>
    <property type="match status" value="1"/>
</dbReference>
<keyword evidence="1" id="KW-1133">Transmembrane helix</keyword>
<name>A0A941GWU5_9CHRO</name>
<organism evidence="3 4">
    <name type="scientific">Gomphosphaeria aponina SAG 52.96 = DSM 107014</name>
    <dbReference type="NCBI Taxonomy" id="1521640"/>
    <lineage>
        <taxon>Bacteria</taxon>
        <taxon>Bacillati</taxon>
        <taxon>Cyanobacteriota</taxon>
        <taxon>Cyanophyceae</taxon>
        <taxon>Oscillatoriophycideae</taxon>
        <taxon>Chroococcales</taxon>
        <taxon>Gomphosphaeriaceae</taxon>
        <taxon>Gomphosphaeria</taxon>
    </lineage>
</organism>
<protein>
    <submittedName>
        <fullName evidence="3">HDIG domain-containing protein</fullName>
    </submittedName>
</protein>
<feature type="domain" description="HD/PDEase" evidence="2">
    <location>
        <begin position="579"/>
        <end position="739"/>
    </location>
</feature>
<feature type="transmembrane region" description="Helical" evidence="1">
    <location>
        <begin position="440"/>
        <end position="459"/>
    </location>
</feature>
<dbReference type="Proteomes" id="UP000767446">
    <property type="component" value="Unassembled WGS sequence"/>
</dbReference>
<evidence type="ECO:0000313" key="4">
    <source>
        <dbReference type="Proteomes" id="UP000767446"/>
    </source>
</evidence>
<keyword evidence="1" id="KW-0812">Transmembrane</keyword>
<dbReference type="Gene3D" id="1.10.3210.10">
    <property type="entry name" value="Hypothetical protein af1432"/>
    <property type="match status" value="1"/>
</dbReference>
<dbReference type="AlphaFoldDB" id="A0A941GWU5"/>
<evidence type="ECO:0000256" key="1">
    <source>
        <dbReference type="SAM" id="Phobius"/>
    </source>
</evidence>
<feature type="transmembrane region" description="Helical" evidence="1">
    <location>
        <begin position="374"/>
        <end position="396"/>
    </location>
</feature>
<sequence length="811" mass="89817">MKTLNTINGKIAELQQKAFCSLSQEKLSSKKRRVHKAQSPLMLTLVIATVTSVVGYRFYNQPQLAVNTVSPVRVEAPRDGSFKDVATTEELQKTTRNASIPVLKVDSDITGEIRQKLAKHLNEIEELRKIAGSLPFVDEKILSLPSQKHLRAAQEWEWQKIQEVVYRDLKVKSNDSGLFFLEYEDRQIKAQSQQVITELKNYHGSADDTEFETLMGKIVQGRNKYALAWQQLNRERTAFLSDEEKVTLLAISDSNWETTKQSILQASERILTQGVPPGLPDNLIEQAVKIQLGATSLEGIQPLGTKLIMDVLKPNLTKDEEETKRRAERAVQEVEPVIVKIEQGEIIVDVAQEITQEQFVLLDGFGLSRRGINWGGIGLSAVVVTGGLGICFVVAMKVMRRFRCRDEILLCLLSVSAPLLALIGVPYTNLPLIGLLVSSFYGPILAVTQVVILTGLVVFTTAGAGWEFLVAGAVGGLLAAVMAGRLHSREDLAQLGGIVGLTQGGVYFIVSLILSGAAKIIWSALLPGSIIYGLSGLAWSVVALGLSPYLERFFDLLTPIRLAELSNPNRPLLKRLATEAPGTFQHTVFVATLAEAAARELHCNVELVRAGTLYHDIGKMHDPLGFIENQFAGKNKHDQINDPYKSAEIIKKHVSEGLVMARKYGLPKAICDFIPQHQGTLLISYFYFQAKNQGQEKGVSVHESDFRYDGPIPQSRETAIVMLADGCEAALRSLKDATPEIALATVKKIFQARWRDGELADSGLKYEELPIIARVFVRTWQQCNHKRIAYPQAALEPQNSQLQNRNSEIRT</sequence>
<dbReference type="SUPFAM" id="SSF109604">
    <property type="entry name" value="HD-domain/PDEase-like"/>
    <property type="match status" value="1"/>
</dbReference>
<feature type="transmembrane region" description="Helical" evidence="1">
    <location>
        <begin position="408"/>
        <end position="428"/>
    </location>
</feature>
<feature type="transmembrane region" description="Helical" evidence="1">
    <location>
        <begin position="530"/>
        <end position="550"/>
    </location>
</feature>
<dbReference type="InterPro" id="IPR052722">
    <property type="entry name" value="PgpH_phosphodiesterase"/>
</dbReference>
<dbReference type="InterPro" id="IPR011621">
    <property type="entry name" value="Metal-dep_PHydrolase_7TM_intra"/>
</dbReference>
<proteinExistence type="predicted"/>
<dbReference type="CDD" id="cd00077">
    <property type="entry name" value="HDc"/>
    <property type="match status" value="1"/>
</dbReference>
<keyword evidence="1" id="KW-0472">Membrane</keyword>
<gene>
    <name evidence="3" type="ORF">DSM107014_10495</name>
</gene>
<accession>A0A941GWU5</accession>
<dbReference type="Pfam" id="PF07698">
    <property type="entry name" value="7TM-7TMR_HD"/>
    <property type="match status" value="1"/>
</dbReference>
<dbReference type="SMART" id="SM00471">
    <property type="entry name" value="HDc"/>
    <property type="match status" value="1"/>
</dbReference>
<dbReference type="InterPro" id="IPR003607">
    <property type="entry name" value="HD/PDEase_dom"/>
</dbReference>
<comment type="caution">
    <text evidence="3">The sequence shown here is derived from an EMBL/GenBank/DDBJ whole genome shotgun (WGS) entry which is preliminary data.</text>
</comment>
<feature type="transmembrane region" description="Helical" evidence="1">
    <location>
        <begin position="40"/>
        <end position="59"/>
    </location>
</feature>
<dbReference type="Pfam" id="PF07697">
    <property type="entry name" value="7TMR-HDED"/>
    <property type="match status" value="1"/>
</dbReference>
<reference evidence="3" key="1">
    <citation type="submission" date="2021-02" db="EMBL/GenBank/DDBJ databases">
        <title>Metagenome analyses of Stigonema ocellatum DSM 106950, Chlorogloea purpurea SAG 13.99 and Gomphosphaeria aponina DSM 107014.</title>
        <authorList>
            <person name="Marter P."/>
            <person name="Huang S."/>
        </authorList>
    </citation>
    <scope>NUCLEOTIDE SEQUENCE</scope>
    <source>
        <strain evidence="3">JP213</strain>
    </source>
</reference>
<dbReference type="InterPro" id="IPR006674">
    <property type="entry name" value="HD_domain"/>
</dbReference>
<evidence type="ECO:0000259" key="2">
    <source>
        <dbReference type="SMART" id="SM00471"/>
    </source>
</evidence>
<dbReference type="PANTHER" id="PTHR36442:SF1">
    <property type="entry name" value="CYCLIC-DI-AMP PHOSPHODIESTERASE PGPH"/>
    <property type="match status" value="1"/>
</dbReference>
<dbReference type="Pfam" id="PF01966">
    <property type="entry name" value="HD"/>
    <property type="match status" value="1"/>
</dbReference>
<evidence type="ECO:0000313" key="3">
    <source>
        <dbReference type="EMBL" id="MBR8828306.1"/>
    </source>
</evidence>
<feature type="transmembrane region" description="Helical" evidence="1">
    <location>
        <begin position="492"/>
        <end position="518"/>
    </location>
</feature>
<dbReference type="PANTHER" id="PTHR36442">
    <property type="entry name" value="CYCLIC-DI-AMP PHOSPHODIESTERASE PGPH"/>
    <property type="match status" value="1"/>
</dbReference>
<dbReference type="InterPro" id="IPR011624">
    <property type="entry name" value="Metal-dep_PHydrolase_7TM_extra"/>
</dbReference>
<feature type="transmembrane region" description="Helical" evidence="1">
    <location>
        <begin position="466"/>
        <end position="486"/>
    </location>
</feature>
<dbReference type="InterPro" id="IPR006675">
    <property type="entry name" value="HDIG_dom"/>
</dbReference>